<dbReference type="InterPro" id="IPR005146">
    <property type="entry name" value="B3/B4_tRNA-bd"/>
</dbReference>
<protein>
    <submittedName>
        <fullName evidence="2">Phenylalanine--tRNA ligase beta subunit-related protein</fullName>
    </submittedName>
</protein>
<evidence type="ECO:0000313" key="2">
    <source>
        <dbReference type="EMBL" id="MDA5110272.1"/>
    </source>
</evidence>
<accession>A0A9X3TSP8</accession>
<evidence type="ECO:0000259" key="1">
    <source>
        <dbReference type="SMART" id="SM00873"/>
    </source>
</evidence>
<evidence type="ECO:0000313" key="3">
    <source>
        <dbReference type="Proteomes" id="UP001151071"/>
    </source>
</evidence>
<dbReference type="SMART" id="SM00873">
    <property type="entry name" value="B3_4"/>
    <property type="match status" value="1"/>
</dbReference>
<dbReference type="SUPFAM" id="SSF56037">
    <property type="entry name" value="PheT/TilS domain"/>
    <property type="match status" value="1"/>
</dbReference>
<gene>
    <name evidence="2" type="ORF">O3V59_18040</name>
</gene>
<dbReference type="EMBL" id="JAPYYP010000028">
    <property type="protein sequence ID" value="MDA5110272.1"/>
    <property type="molecule type" value="Genomic_DNA"/>
</dbReference>
<dbReference type="InterPro" id="IPR020825">
    <property type="entry name" value="Phe-tRNA_synthase-like_B3/B4"/>
</dbReference>
<organism evidence="2 3">
    <name type="scientific">Brevibacillus thermoruber</name>
    <dbReference type="NCBI Taxonomy" id="33942"/>
    <lineage>
        <taxon>Bacteria</taxon>
        <taxon>Bacillati</taxon>
        <taxon>Bacillota</taxon>
        <taxon>Bacilli</taxon>
        <taxon>Bacillales</taxon>
        <taxon>Paenibacillaceae</taxon>
        <taxon>Brevibacillus</taxon>
    </lineage>
</organism>
<dbReference type="PANTHER" id="PTHR39209">
    <property type="match status" value="1"/>
</dbReference>
<dbReference type="RefSeq" id="WP_029097944.1">
    <property type="nucleotide sequence ID" value="NZ_JAPYYP010000028.1"/>
</dbReference>
<dbReference type="PANTHER" id="PTHR39209:SF2">
    <property type="entry name" value="CYTOPLASMIC PROTEIN"/>
    <property type="match status" value="1"/>
</dbReference>
<dbReference type="GO" id="GO:0003723">
    <property type="term" value="F:RNA binding"/>
    <property type="evidence" value="ECO:0007669"/>
    <property type="project" value="InterPro"/>
</dbReference>
<dbReference type="AlphaFoldDB" id="A0A9X3TSP8"/>
<comment type="caution">
    <text evidence="2">The sequence shown here is derived from an EMBL/GenBank/DDBJ whole genome shotgun (WGS) entry which is preliminary data.</text>
</comment>
<feature type="domain" description="B3/B4 tRNA-binding" evidence="1">
    <location>
        <begin position="62"/>
        <end position="212"/>
    </location>
</feature>
<dbReference type="Proteomes" id="UP001151071">
    <property type="component" value="Unassembled WGS sequence"/>
</dbReference>
<keyword evidence="2" id="KW-0436">Ligase</keyword>
<sequence>MKVRLDSTVVERLPRFSLGVIHYAGVTVSPSPKMLQGRINLFVESLRLERELANLAEIEGVREWRACFKRLGIDPSRYRPSSEALIRRLLQGHPFFWINGAVDVNNFFSVLHALPYGIYDEDQLRGPVVCRLGQASDAYQGLNGREVQMEGKLLLADDQGAFGSPIVDSVRTSVTENSRNLMQVIFFHEHVSPNQRDEILGATARMFTEINGGEVTLSYLVTS</sequence>
<dbReference type="Pfam" id="PF03483">
    <property type="entry name" value="B3_4"/>
    <property type="match status" value="1"/>
</dbReference>
<keyword evidence="3" id="KW-1185">Reference proteome</keyword>
<proteinExistence type="predicted"/>
<reference evidence="2" key="1">
    <citation type="submission" date="2022-12" db="EMBL/GenBank/DDBJ databases">
        <title>Draft genome sequence of the thermophilic strain Brevibacillus thermoruber HT42, isolated from Los Humeros, Puebla, Mexico, with biotechnological potential.</title>
        <authorList>
            <person name="Lara Sanchez J."/>
            <person name="Solis Palacios R."/>
            <person name="Bustos Baena A.S."/>
            <person name="Ruz Baez A.E."/>
            <person name="Espinosa Luna G."/>
            <person name="Oliart Ros R.M."/>
        </authorList>
    </citation>
    <scope>NUCLEOTIDE SEQUENCE</scope>
    <source>
        <strain evidence="2">HT42</strain>
    </source>
</reference>
<name>A0A9X3TSP8_9BACL</name>
<dbReference type="Gene3D" id="3.50.40.10">
    <property type="entry name" value="Phenylalanyl-trna Synthetase, Chain B, domain 3"/>
    <property type="match status" value="1"/>
</dbReference>
<dbReference type="GO" id="GO:0004826">
    <property type="term" value="F:phenylalanine-tRNA ligase activity"/>
    <property type="evidence" value="ECO:0007669"/>
    <property type="project" value="InterPro"/>
</dbReference>